<gene>
    <name evidence="2" type="ORF">J7E47_23130</name>
</gene>
<feature type="coiled-coil region" evidence="1">
    <location>
        <begin position="36"/>
        <end position="98"/>
    </location>
</feature>
<dbReference type="EMBL" id="JAGGOB010000056">
    <property type="protein sequence ID" value="MBT2331613.1"/>
    <property type="molecule type" value="Genomic_DNA"/>
</dbReference>
<name>A0A944DP24_PSEFL</name>
<sequence length="194" mass="21529">MSQDFHGGVGQAAAGDINNFGVSISLAGKAETRGLVSAQRNELHALRAKCEELGDDPRDVWRRVHAQLGVTTIGEINAEQFTEARDVIQARLEHLQDDADKRRLVGKVLRAVAEKDAKAEMNNFCELAFGRTQLNNLQKAQLQKTLEFIQRFEPNAQVAHPQGDVLTLKQFLVRHRQNAAALFFLGVLIGGIFF</sequence>
<organism evidence="2 3">
    <name type="scientific">Pseudomonas fluorescens</name>
    <dbReference type="NCBI Taxonomy" id="294"/>
    <lineage>
        <taxon>Bacteria</taxon>
        <taxon>Pseudomonadati</taxon>
        <taxon>Pseudomonadota</taxon>
        <taxon>Gammaproteobacteria</taxon>
        <taxon>Pseudomonadales</taxon>
        <taxon>Pseudomonadaceae</taxon>
        <taxon>Pseudomonas</taxon>
    </lineage>
</organism>
<dbReference type="Proteomes" id="UP000692896">
    <property type="component" value="Unassembled WGS sequence"/>
</dbReference>
<accession>A0A944DP24</accession>
<keyword evidence="1" id="KW-0175">Coiled coil</keyword>
<evidence type="ECO:0000313" key="2">
    <source>
        <dbReference type="EMBL" id="MBT2331613.1"/>
    </source>
</evidence>
<reference evidence="2" key="1">
    <citation type="submission" date="2021-03" db="EMBL/GenBank/DDBJ databases">
        <title>Genomic analysis provides insights into the functional capacity of soil bacteria communities inhabiting an altitudinal gradient in the Atacama Desert.</title>
        <authorList>
            <person name="Gonzalez M."/>
            <person name="Maldonado J."/>
            <person name="Maza F."/>
            <person name="Hodar C."/>
            <person name="Cortes M."/>
            <person name="Palma R."/>
            <person name="Andreani C."/>
            <person name="Gaete A."/>
            <person name="Vasquez-Dean J."/>
            <person name="Acuna V."/>
            <person name="Aguado M."/>
            <person name="Mandakovic D."/>
            <person name="Latorre M."/>
            <person name="Orellana A."/>
            <person name="Gutierrez R."/>
            <person name="Montecino M."/>
            <person name="Allende M."/>
            <person name="Maass A."/>
            <person name="Cambiazo V."/>
        </authorList>
    </citation>
    <scope>NUCLEOTIDE SEQUENCE</scope>
    <source>
        <strain evidence="2">ISL-25</strain>
    </source>
</reference>
<proteinExistence type="predicted"/>
<protein>
    <submittedName>
        <fullName evidence="2">Uncharacterized protein</fullName>
    </submittedName>
</protein>
<dbReference type="AlphaFoldDB" id="A0A944DP24"/>
<evidence type="ECO:0000256" key="1">
    <source>
        <dbReference type="SAM" id="Coils"/>
    </source>
</evidence>
<evidence type="ECO:0000313" key="3">
    <source>
        <dbReference type="Proteomes" id="UP000692896"/>
    </source>
</evidence>
<dbReference type="RefSeq" id="WP_214912912.1">
    <property type="nucleotide sequence ID" value="NZ_JAGGNX010000004.1"/>
</dbReference>
<comment type="caution">
    <text evidence="2">The sequence shown here is derived from an EMBL/GenBank/DDBJ whole genome shotgun (WGS) entry which is preliminary data.</text>
</comment>